<keyword evidence="8" id="KW-1185">Reference proteome</keyword>
<evidence type="ECO:0000259" key="6">
    <source>
        <dbReference type="Pfam" id="PF01494"/>
    </source>
</evidence>
<organism evidence="7 8">
    <name type="scientific">Alectoria fallacina</name>
    <dbReference type="NCBI Taxonomy" id="1903189"/>
    <lineage>
        <taxon>Eukaryota</taxon>
        <taxon>Fungi</taxon>
        <taxon>Dikarya</taxon>
        <taxon>Ascomycota</taxon>
        <taxon>Pezizomycotina</taxon>
        <taxon>Lecanoromycetes</taxon>
        <taxon>OSLEUM clade</taxon>
        <taxon>Lecanoromycetidae</taxon>
        <taxon>Lecanorales</taxon>
        <taxon>Lecanorineae</taxon>
        <taxon>Parmeliaceae</taxon>
        <taxon>Alectoria</taxon>
    </lineage>
</organism>
<evidence type="ECO:0000256" key="4">
    <source>
        <dbReference type="ARBA" id="ARBA00023002"/>
    </source>
</evidence>
<dbReference type="Proteomes" id="UP000664203">
    <property type="component" value="Unassembled WGS sequence"/>
</dbReference>
<evidence type="ECO:0000256" key="1">
    <source>
        <dbReference type="ARBA" id="ARBA00007992"/>
    </source>
</evidence>
<evidence type="ECO:0000256" key="5">
    <source>
        <dbReference type="ARBA" id="ARBA00023033"/>
    </source>
</evidence>
<evidence type="ECO:0000256" key="3">
    <source>
        <dbReference type="ARBA" id="ARBA00022827"/>
    </source>
</evidence>
<dbReference type="PANTHER" id="PTHR13789">
    <property type="entry name" value="MONOOXYGENASE"/>
    <property type="match status" value="1"/>
</dbReference>
<comment type="caution">
    <text evidence="7">The sequence shown here is derived from an EMBL/GenBank/DDBJ whole genome shotgun (WGS) entry which is preliminary data.</text>
</comment>
<dbReference type="SUPFAM" id="SSF51905">
    <property type="entry name" value="FAD/NAD(P)-binding domain"/>
    <property type="match status" value="1"/>
</dbReference>
<dbReference type="InterPro" id="IPR002938">
    <property type="entry name" value="FAD-bd"/>
</dbReference>
<dbReference type="AlphaFoldDB" id="A0A8H3J3I6"/>
<dbReference type="PRINTS" id="PR00420">
    <property type="entry name" value="RNGMNOXGNASE"/>
</dbReference>
<comment type="similarity">
    <text evidence="1">Belongs to the paxM FAD-dependent monooxygenase family.</text>
</comment>
<keyword evidence="4" id="KW-0560">Oxidoreductase</keyword>
<sequence length="417" mass="45450">MASLKIIIVGAGKGGLAAATGLARNGHQVTVYERSTSTSEIGYAFRITPNSDRCLKCLGIDTVAGGAVAANSSRMFNAEGQVVFSFKENNDVEKAKRGTSVFAYRPQLHQQLLQVALDSGVKVLSGQRVESVDTGKTTIKLADGVTASADLVIAADGLHSAVRSHVIDSTRFSPKPSTGQSAIRFMLSKSVVQNDSIMSTMVDEDSHMFSWKGNNKRILVYPVDYDQQYNITCTYPSNFSSEQTSNKNSAAVVAYNQKISFDTALDIYSDFDPIAKRLFSLADPDGFRAWQLQDMDDHPSWSVNHTTLLGDACHAVLPFGFSGASMAIEDGVTISTLLSPDVRAEDLSARLKLYEEVRRPRVAKVRESSLVLAKGLEDKEFMQEYMMFLSSHDAVEYAKQALSRYLETASGKDATDA</sequence>
<feature type="domain" description="FAD-binding" evidence="6">
    <location>
        <begin position="5"/>
        <end position="367"/>
    </location>
</feature>
<dbReference type="PANTHER" id="PTHR13789:SF261">
    <property type="entry name" value="HYDROXYLASE, PUTATIVE (AFU_ORTHOLOGUE AFUA_7G00590)-RELATED"/>
    <property type="match status" value="1"/>
</dbReference>
<dbReference type="InterPro" id="IPR050493">
    <property type="entry name" value="FAD-dep_Monooxygenase_BioMet"/>
</dbReference>
<evidence type="ECO:0000256" key="2">
    <source>
        <dbReference type="ARBA" id="ARBA00022630"/>
    </source>
</evidence>
<dbReference type="OrthoDB" id="1047367at2759"/>
<name>A0A8H3J3I6_9LECA</name>
<gene>
    <name evidence="7" type="ORF">ALECFALPRED_008417</name>
</gene>
<evidence type="ECO:0000313" key="8">
    <source>
        <dbReference type="Proteomes" id="UP000664203"/>
    </source>
</evidence>
<proteinExistence type="inferred from homology"/>
<reference evidence="7" key="1">
    <citation type="submission" date="2021-03" db="EMBL/GenBank/DDBJ databases">
        <authorList>
            <person name="Tagirdzhanova G."/>
        </authorList>
    </citation>
    <scope>NUCLEOTIDE SEQUENCE</scope>
</reference>
<keyword evidence="2" id="KW-0285">Flavoprotein</keyword>
<keyword evidence="5" id="KW-0503">Monooxygenase</keyword>
<keyword evidence="3" id="KW-0274">FAD</keyword>
<evidence type="ECO:0000313" key="7">
    <source>
        <dbReference type="EMBL" id="CAF9940061.1"/>
    </source>
</evidence>
<dbReference type="GO" id="GO:0004497">
    <property type="term" value="F:monooxygenase activity"/>
    <property type="evidence" value="ECO:0007669"/>
    <property type="project" value="UniProtKB-KW"/>
</dbReference>
<dbReference type="InterPro" id="IPR036188">
    <property type="entry name" value="FAD/NAD-bd_sf"/>
</dbReference>
<dbReference type="EMBL" id="CAJPDR010000584">
    <property type="protein sequence ID" value="CAF9940061.1"/>
    <property type="molecule type" value="Genomic_DNA"/>
</dbReference>
<dbReference type="Pfam" id="PF01494">
    <property type="entry name" value="FAD_binding_3"/>
    <property type="match status" value="1"/>
</dbReference>
<protein>
    <recommendedName>
        <fullName evidence="6">FAD-binding domain-containing protein</fullName>
    </recommendedName>
</protein>
<dbReference type="SUPFAM" id="SSF54373">
    <property type="entry name" value="FAD-linked reductases, C-terminal domain"/>
    <property type="match status" value="1"/>
</dbReference>
<dbReference type="Gene3D" id="3.50.50.60">
    <property type="entry name" value="FAD/NAD(P)-binding domain"/>
    <property type="match status" value="1"/>
</dbReference>
<dbReference type="GO" id="GO:0071949">
    <property type="term" value="F:FAD binding"/>
    <property type="evidence" value="ECO:0007669"/>
    <property type="project" value="InterPro"/>
</dbReference>
<accession>A0A8H3J3I6</accession>